<feature type="domain" description="AAA+ ATPase" evidence="4">
    <location>
        <begin position="20"/>
        <end position="180"/>
    </location>
</feature>
<dbReference type="GO" id="GO:0016887">
    <property type="term" value="F:ATP hydrolysis activity"/>
    <property type="evidence" value="ECO:0007669"/>
    <property type="project" value="InterPro"/>
</dbReference>
<keyword evidence="1" id="KW-0813">Transport</keyword>
<dbReference type="RefSeq" id="WP_014288030.1">
    <property type="nucleotide sequence ID" value="NC_016645.1"/>
</dbReference>
<dbReference type="GO" id="GO:0005524">
    <property type="term" value="F:ATP binding"/>
    <property type="evidence" value="ECO:0007669"/>
    <property type="project" value="UniProtKB-KW"/>
</dbReference>
<reference evidence="5 6" key="1">
    <citation type="journal article" date="2012" name="J. Bacteriol.">
        <title>Complete genome sequence of strain 1860, a crenarchaeon of the genus pyrobaculum able to grow with various electron acceptors.</title>
        <authorList>
            <person name="Mardanov A.V."/>
            <person name="Gumerov V.M."/>
            <person name="Slobodkina G.B."/>
            <person name="Beletsky A.V."/>
            <person name="Bonch-Osmolovskaya E.A."/>
            <person name="Ravin N.V."/>
            <person name="Skryabin K.G."/>
        </authorList>
    </citation>
    <scope>NUCLEOTIDE SEQUENCE [LARGE SCALE GENOMIC DNA]</scope>
    <source>
        <strain evidence="5 6">1860</strain>
    </source>
</reference>
<dbReference type="InterPro" id="IPR051782">
    <property type="entry name" value="ABC_Transporter_VariousFunc"/>
</dbReference>
<name>G7VIB0_9CREN</name>
<sequence length="207" mass="22755">MRITARKRLGHFMLDVDVEVGDRFLVVGPNGSGKSTLLKCMASVYTGCGGGRWLYVPPEPQLPRRARVREVAETYARVLGVEPEWDLFGVDYLNRRVGELSSGMAKRVVLAIAFSAKLPLALDEPTAFLDERWRRRLVELLRERTPAAVATHDPELIFSLPDWDAVVLEEGRARYVGKAEGLRGLAAYRCGKGPAEAQGDGGAGGYV</sequence>
<dbReference type="InterPro" id="IPR003439">
    <property type="entry name" value="ABC_transporter-like_ATP-bd"/>
</dbReference>
<evidence type="ECO:0000256" key="3">
    <source>
        <dbReference type="ARBA" id="ARBA00022840"/>
    </source>
</evidence>
<gene>
    <name evidence="5" type="ORF">P186_0756</name>
</gene>
<dbReference type="SUPFAM" id="SSF52540">
    <property type="entry name" value="P-loop containing nucleoside triphosphate hydrolases"/>
    <property type="match status" value="1"/>
</dbReference>
<proteinExistence type="predicted"/>
<dbReference type="PANTHER" id="PTHR42939">
    <property type="entry name" value="ABC TRANSPORTER ATP-BINDING PROTEIN ALBC-RELATED"/>
    <property type="match status" value="1"/>
</dbReference>
<evidence type="ECO:0000313" key="6">
    <source>
        <dbReference type="Proteomes" id="UP000005867"/>
    </source>
</evidence>
<dbReference type="Gene3D" id="3.40.50.300">
    <property type="entry name" value="P-loop containing nucleotide triphosphate hydrolases"/>
    <property type="match status" value="1"/>
</dbReference>
<accession>G7VIB0</accession>
<dbReference type="KEGG" id="pyr:P186_0756"/>
<dbReference type="InterPro" id="IPR027417">
    <property type="entry name" value="P-loop_NTPase"/>
</dbReference>
<dbReference type="STRING" id="1104324.P186_0756"/>
<keyword evidence="2" id="KW-0547">Nucleotide-binding</keyword>
<dbReference type="SMART" id="SM00382">
    <property type="entry name" value="AAA"/>
    <property type="match status" value="1"/>
</dbReference>
<dbReference type="GeneID" id="11595018"/>
<organism evidence="5 6">
    <name type="scientific">Pyrobaculum ferrireducens</name>
    <dbReference type="NCBI Taxonomy" id="1104324"/>
    <lineage>
        <taxon>Archaea</taxon>
        <taxon>Thermoproteota</taxon>
        <taxon>Thermoprotei</taxon>
        <taxon>Thermoproteales</taxon>
        <taxon>Thermoproteaceae</taxon>
        <taxon>Pyrobaculum</taxon>
    </lineage>
</organism>
<evidence type="ECO:0000259" key="4">
    <source>
        <dbReference type="SMART" id="SM00382"/>
    </source>
</evidence>
<dbReference type="PANTHER" id="PTHR42939:SF1">
    <property type="entry name" value="ABC TRANSPORTER ATP-BINDING PROTEIN ALBC-RELATED"/>
    <property type="match status" value="1"/>
</dbReference>
<evidence type="ECO:0000256" key="2">
    <source>
        <dbReference type="ARBA" id="ARBA00022741"/>
    </source>
</evidence>
<dbReference type="eggNOG" id="arCOG00195">
    <property type="taxonomic scope" value="Archaea"/>
</dbReference>
<dbReference type="Proteomes" id="UP000005867">
    <property type="component" value="Chromosome"/>
</dbReference>
<dbReference type="PROSITE" id="PS00211">
    <property type="entry name" value="ABC_TRANSPORTER_1"/>
    <property type="match status" value="1"/>
</dbReference>
<evidence type="ECO:0000313" key="5">
    <source>
        <dbReference type="EMBL" id="AET32202.1"/>
    </source>
</evidence>
<dbReference type="BioCyc" id="PSP1104324:GJSN-740-MONOMER"/>
<protein>
    <submittedName>
        <fullName evidence="5">ABC transporter</fullName>
    </submittedName>
</protein>
<keyword evidence="3" id="KW-0067">ATP-binding</keyword>
<dbReference type="HOGENOM" id="CLU_000604_1_11_2"/>
<dbReference type="Pfam" id="PF00005">
    <property type="entry name" value="ABC_tran"/>
    <property type="match status" value="1"/>
</dbReference>
<keyword evidence="6" id="KW-1185">Reference proteome</keyword>
<evidence type="ECO:0000256" key="1">
    <source>
        <dbReference type="ARBA" id="ARBA00022448"/>
    </source>
</evidence>
<dbReference type="OrthoDB" id="24644at2157"/>
<dbReference type="AlphaFoldDB" id="G7VIB0"/>
<dbReference type="InterPro" id="IPR017871">
    <property type="entry name" value="ABC_transporter-like_CS"/>
</dbReference>
<dbReference type="EMBL" id="CP003098">
    <property type="protein sequence ID" value="AET32202.1"/>
    <property type="molecule type" value="Genomic_DNA"/>
</dbReference>
<dbReference type="InterPro" id="IPR003593">
    <property type="entry name" value="AAA+_ATPase"/>
</dbReference>